<keyword evidence="3 8" id="KW-1134">Transmembrane beta strand</keyword>
<dbReference type="Gene3D" id="2.170.130.10">
    <property type="entry name" value="TonB-dependent receptor, plug domain"/>
    <property type="match status" value="1"/>
</dbReference>
<dbReference type="SUPFAM" id="SSF56935">
    <property type="entry name" value="Porins"/>
    <property type="match status" value="1"/>
</dbReference>
<evidence type="ECO:0000259" key="12">
    <source>
        <dbReference type="Pfam" id="PF07715"/>
    </source>
</evidence>
<dbReference type="EMBL" id="JADIKJ010000026">
    <property type="protein sequence ID" value="MFK2902171.1"/>
    <property type="molecule type" value="Genomic_DNA"/>
</dbReference>
<feature type="domain" description="TonB-dependent receptor-like beta-barrel" evidence="11">
    <location>
        <begin position="436"/>
        <end position="903"/>
    </location>
</feature>
<dbReference type="Pfam" id="PF07715">
    <property type="entry name" value="Plug"/>
    <property type="match status" value="1"/>
</dbReference>
<evidence type="ECO:0000256" key="5">
    <source>
        <dbReference type="ARBA" id="ARBA00023077"/>
    </source>
</evidence>
<dbReference type="Proteomes" id="UP001620461">
    <property type="component" value="Unassembled WGS sequence"/>
</dbReference>
<evidence type="ECO:0000259" key="11">
    <source>
        <dbReference type="Pfam" id="PF00593"/>
    </source>
</evidence>
<keyword evidence="14" id="KW-1185">Reference proteome</keyword>
<dbReference type="InterPro" id="IPR037066">
    <property type="entry name" value="Plug_dom_sf"/>
</dbReference>
<dbReference type="Pfam" id="PF00593">
    <property type="entry name" value="TonB_dep_Rec_b-barrel"/>
    <property type="match status" value="1"/>
</dbReference>
<dbReference type="PANTHER" id="PTHR40980">
    <property type="entry name" value="PLUG DOMAIN-CONTAINING PROTEIN"/>
    <property type="match status" value="1"/>
</dbReference>
<evidence type="ECO:0000313" key="14">
    <source>
        <dbReference type="Proteomes" id="UP001620461"/>
    </source>
</evidence>
<evidence type="ECO:0000256" key="2">
    <source>
        <dbReference type="ARBA" id="ARBA00022448"/>
    </source>
</evidence>
<evidence type="ECO:0000256" key="4">
    <source>
        <dbReference type="ARBA" id="ARBA00022692"/>
    </source>
</evidence>
<keyword evidence="4 8" id="KW-0812">Transmembrane</keyword>
<dbReference type="InterPro" id="IPR010104">
    <property type="entry name" value="TonB_rcpt_bac"/>
</dbReference>
<evidence type="ECO:0000256" key="6">
    <source>
        <dbReference type="ARBA" id="ARBA00023136"/>
    </source>
</evidence>
<evidence type="ECO:0000256" key="1">
    <source>
        <dbReference type="ARBA" id="ARBA00004571"/>
    </source>
</evidence>
<keyword evidence="2 8" id="KW-0813">Transport</keyword>
<keyword evidence="7 8" id="KW-0998">Cell outer membrane</keyword>
<dbReference type="InterPro" id="IPR036942">
    <property type="entry name" value="Beta-barrel_TonB_sf"/>
</dbReference>
<keyword evidence="5 9" id="KW-0798">TonB box</keyword>
<feature type="signal peptide" evidence="10">
    <location>
        <begin position="1"/>
        <end position="24"/>
    </location>
</feature>
<dbReference type="Gene3D" id="2.40.170.20">
    <property type="entry name" value="TonB-dependent receptor, beta-barrel domain"/>
    <property type="match status" value="1"/>
</dbReference>
<dbReference type="PANTHER" id="PTHR40980:SF3">
    <property type="entry name" value="TONB-DEPENDENT RECEPTOR-LIKE BETA-BARREL DOMAIN-CONTAINING PROTEIN"/>
    <property type="match status" value="1"/>
</dbReference>
<dbReference type="InterPro" id="IPR000531">
    <property type="entry name" value="Beta-barrel_TonB"/>
</dbReference>
<dbReference type="InterPro" id="IPR039426">
    <property type="entry name" value="TonB-dep_rcpt-like"/>
</dbReference>
<evidence type="ECO:0000256" key="9">
    <source>
        <dbReference type="RuleBase" id="RU003357"/>
    </source>
</evidence>
<evidence type="ECO:0000313" key="13">
    <source>
        <dbReference type="EMBL" id="MFK2902171.1"/>
    </source>
</evidence>
<dbReference type="PROSITE" id="PS52016">
    <property type="entry name" value="TONB_DEPENDENT_REC_3"/>
    <property type="match status" value="1"/>
</dbReference>
<proteinExistence type="inferred from homology"/>
<comment type="caution">
    <text evidence="13">The sequence shown here is derived from an EMBL/GenBank/DDBJ whole genome shotgun (WGS) entry which is preliminary data.</text>
</comment>
<evidence type="ECO:0000256" key="7">
    <source>
        <dbReference type="ARBA" id="ARBA00023237"/>
    </source>
</evidence>
<evidence type="ECO:0000256" key="3">
    <source>
        <dbReference type="ARBA" id="ARBA00022452"/>
    </source>
</evidence>
<sequence length="936" mass="100626">MSHRKTLLAASIIATLCVSGALYAQDTTQTTTTSTGVGALTRSQDTAQNSGNSAANAKQLATVTVTGIRASLQASMDTKRNADAIVDAITAEDIGKFPATNVAEALAQVPGVTLDRSIPGTQRVSIDGMDPSLNVSLLDGHPVAQAVWLFGDSPNRGFNYSLLPPEILGQLEIIKSPEARIVEGSLGGTVLMHTVQPLDVASGTISGSFGANYNDMVGSSRPNGSVFYSWHNSDKTFGVDVSAGHYEEFTSREGMENYGYTSVSSLNTSALAAGNTAIQNELNAGQIKPGDQVPNEVSASNFQQTEKRDSVLVNLQYRPNQNFESTLSLMYMRDNLNNVNQSMYPWATNQPGGITSLVEGPNGIIVGGTQAGTPCLNSTTCTSTANTTMDNYARGSTVTTKGVDWKGTYYGDGWRLAADLGVSASRNPMTQANKEIYYGGAFDWSLYSGAQYTDPSTANNPAYWADNGWGGNYETILYKSRDTYGQVDFSKDFDGFFNELLVGARYASHWESQVENAFTGAQVLTLDQIGYGGLTNLSGLSDLGLTDSFITHVQTAGYNAIRNAVLSTPGFGNARDANVYFDNTWAIQQQNTAAYVQANFGTDDVHGNVGVRFVHTQFTSSGYNVPTQCSVNDTFDCVFPTGFGWVTQKSSFTNWLPAVNVAWNITPDLILRGAASETVAYAPYNEMAPYFEANDNVLTAAGGNPDLKPYRSANFDSSLEWYFNDHSMFAASVFYKDVLNYIVNAATIQTRVNGSWTLPGYLQAAGNAQVAAGLCTAAGICQYDVTAPVNGGRAKVKGGTLSYQQAFGDSGFGVRANYTYSDGSTHTGGAMPYNSKNSYNIAPYFEQGPYSASLSYNWRSSYLAGGYVAGAASTYVDGFKELDGSAAYQINKNLSVSFNMLNLLNSKYYAYLGSKTQLSEEYVTGRQYMLEAHFKF</sequence>
<keyword evidence="13" id="KW-0675">Receptor</keyword>
<keyword evidence="6 8" id="KW-0472">Membrane</keyword>
<comment type="subcellular location">
    <subcellularLocation>
        <location evidence="1 8">Cell outer membrane</location>
        <topology evidence="1 8">Multi-pass membrane protein</topology>
    </subcellularLocation>
</comment>
<dbReference type="NCBIfam" id="TIGR01782">
    <property type="entry name" value="TonB-Xanth-Caul"/>
    <property type="match status" value="1"/>
</dbReference>
<organism evidence="13 14">
    <name type="scientific">Dyella jejuensis</name>
    <dbReference type="NCBI Taxonomy" id="1432009"/>
    <lineage>
        <taxon>Bacteria</taxon>
        <taxon>Pseudomonadati</taxon>
        <taxon>Pseudomonadota</taxon>
        <taxon>Gammaproteobacteria</taxon>
        <taxon>Lysobacterales</taxon>
        <taxon>Rhodanobacteraceae</taxon>
        <taxon>Dyella</taxon>
    </lineage>
</organism>
<name>A0ABW8JPJ4_9GAMM</name>
<evidence type="ECO:0000256" key="10">
    <source>
        <dbReference type="SAM" id="SignalP"/>
    </source>
</evidence>
<protein>
    <submittedName>
        <fullName evidence="13">TonB-dependent receptor</fullName>
    </submittedName>
</protein>
<reference evidence="13 14" key="1">
    <citation type="submission" date="2020-10" db="EMBL/GenBank/DDBJ databases">
        <title>Phylogeny of dyella-like bacteria.</title>
        <authorList>
            <person name="Fu J."/>
        </authorList>
    </citation>
    <scope>NUCLEOTIDE SEQUENCE [LARGE SCALE GENOMIC DNA]</scope>
    <source>
        <strain evidence="13 14">JP1</strain>
    </source>
</reference>
<keyword evidence="10" id="KW-0732">Signal</keyword>
<feature type="domain" description="TonB-dependent receptor plug" evidence="12">
    <location>
        <begin position="79"/>
        <end position="189"/>
    </location>
</feature>
<feature type="chain" id="PRO_5047228532" evidence="10">
    <location>
        <begin position="25"/>
        <end position="936"/>
    </location>
</feature>
<comment type="similarity">
    <text evidence="8 9">Belongs to the TonB-dependent receptor family.</text>
</comment>
<dbReference type="CDD" id="cd01347">
    <property type="entry name" value="ligand_gated_channel"/>
    <property type="match status" value="1"/>
</dbReference>
<evidence type="ECO:0000256" key="8">
    <source>
        <dbReference type="PROSITE-ProRule" id="PRU01360"/>
    </source>
</evidence>
<gene>
    <name evidence="13" type="ORF">ISP15_17690</name>
</gene>
<dbReference type="RefSeq" id="WP_404549258.1">
    <property type="nucleotide sequence ID" value="NZ_JADIKJ010000026.1"/>
</dbReference>
<dbReference type="InterPro" id="IPR012910">
    <property type="entry name" value="Plug_dom"/>
</dbReference>
<accession>A0ABW8JPJ4</accession>